<dbReference type="OrthoDB" id="438179at2759"/>
<dbReference type="PANTHER" id="PTHR10890:SF25">
    <property type="entry name" value="CYSTEINE--TRNA LIGASE, CHLOROPLASTIC_MITOCHONDRIAL"/>
    <property type="match status" value="1"/>
</dbReference>
<evidence type="ECO:0000256" key="8">
    <source>
        <dbReference type="ARBA" id="ARBA00022840"/>
    </source>
</evidence>
<evidence type="ECO:0000259" key="14">
    <source>
        <dbReference type="Pfam" id="PF01406"/>
    </source>
</evidence>
<sequence>MSKSKELFRPRLSDGSVSMYVCGVTVYDYSHIGHARVYVAFDVLYRFMSAACGYKVTYVRNFTDIDDKIIARAQQSGVETSELTERFIHEFNKDMAALNVLPPALEPRATAFVPQMIATISDIIANGHAYVVEGGDVFFDVASLPGYGRLSGRQQEDNRAGERVAVDGRKRSPADFALWKAAKPGEPAWPSPWGPGRPGWHIECSSMIRELMGPVIDIHGGGRDLVFPHHENELAQSQAACGCGAHAHGHEHGHGQQEGGASTSGGDGSQPQPQLHNGTDFVRYWLHNGFVNVDSEKMSKSLGNFFTIRDVLARYHPLALRWFLVSSQYRAPLNYSDKGLEEASGRLYYVAQARLDVVEALRGAGEEGLRAVAEAEALLVPSAAAAAAAAPQEPAAAAPGGKGKGKSGAAAAPVAAVGPALLSEVLSALADDLNTPAAVGALSGPLRTINDLLTTKAGRKRPDRLAVLAQLHCAMGRVMELLGMELELEPGTAAAPSGTEARAGAAGGLAASAAALEQLLQEMRALALVRLEMTEEEVQAAIRERTEARAAKDFARSDAIRVELAAKGVLLLDTPEGTTWRPGSAGGL</sequence>
<protein>
    <recommendedName>
        <fullName evidence="3">cysteine--tRNA ligase</fullName>
        <ecNumber evidence="3">6.1.1.16</ecNumber>
    </recommendedName>
    <alternativeName>
        <fullName evidence="11">Cysteinyl-tRNA synthetase</fullName>
    </alternativeName>
</protein>
<evidence type="ECO:0000256" key="3">
    <source>
        <dbReference type="ARBA" id="ARBA00012832"/>
    </source>
</evidence>
<keyword evidence="18" id="KW-1185">Reference proteome</keyword>
<dbReference type="HAMAP" id="MF_00041">
    <property type="entry name" value="Cys_tRNA_synth"/>
    <property type="match status" value="1"/>
</dbReference>
<dbReference type="InterPro" id="IPR014729">
    <property type="entry name" value="Rossmann-like_a/b/a_fold"/>
</dbReference>
<dbReference type="PRINTS" id="PR00983">
    <property type="entry name" value="TRNASYNTHCYS"/>
</dbReference>
<dbReference type="PANTHER" id="PTHR10890">
    <property type="entry name" value="CYSTEINYL-TRNA SYNTHETASE"/>
    <property type="match status" value="1"/>
</dbReference>
<dbReference type="GO" id="GO:0005737">
    <property type="term" value="C:cytoplasm"/>
    <property type="evidence" value="ECO:0007669"/>
    <property type="project" value="InterPro"/>
</dbReference>
<dbReference type="SUPFAM" id="SSF52374">
    <property type="entry name" value="Nucleotidylyl transferase"/>
    <property type="match status" value="1"/>
</dbReference>
<proteinExistence type="inferred from homology"/>
<feature type="region of interest" description="Disordered" evidence="13">
    <location>
        <begin position="244"/>
        <end position="274"/>
    </location>
</feature>
<evidence type="ECO:0000313" key="17">
    <source>
        <dbReference type="EMBL" id="KAG2424153.1"/>
    </source>
</evidence>
<evidence type="ECO:0000259" key="15">
    <source>
        <dbReference type="Pfam" id="PF09190"/>
    </source>
</evidence>
<feature type="domain" description="tRNA synthetases class I catalytic" evidence="14">
    <location>
        <begin position="275"/>
        <end position="343"/>
    </location>
</feature>
<dbReference type="Gene3D" id="3.40.50.620">
    <property type="entry name" value="HUPs"/>
    <property type="match status" value="1"/>
</dbReference>
<dbReference type="GO" id="GO:0006423">
    <property type="term" value="P:cysteinyl-tRNA aminoacylation"/>
    <property type="evidence" value="ECO:0007669"/>
    <property type="project" value="InterPro"/>
</dbReference>
<name>A0A835VSG1_CHLIN</name>
<dbReference type="InterPro" id="IPR015273">
    <property type="entry name" value="Cys-tRNA-synt_Ia_DALR"/>
</dbReference>
<feature type="domain" description="Cysteinyl-tRNA synthetase class Ia DALR" evidence="15">
    <location>
        <begin position="427"/>
        <end position="486"/>
    </location>
</feature>
<dbReference type="Pfam" id="PF01406">
    <property type="entry name" value="tRNA-synt_1e"/>
    <property type="match status" value="2"/>
</dbReference>
<keyword evidence="8" id="KW-0067">ATP-binding</keyword>
<dbReference type="GO" id="GO:0046872">
    <property type="term" value="F:metal ion binding"/>
    <property type="evidence" value="ECO:0007669"/>
    <property type="project" value="UniProtKB-KW"/>
</dbReference>
<evidence type="ECO:0000256" key="11">
    <source>
        <dbReference type="ARBA" id="ARBA00031499"/>
    </source>
</evidence>
<keyword evidence="5" id="KW-0479">Metal-binding</keyword>
<evidence type="ECO:0000256" key="1">
    <source>
        <dbReference type="ARBA" id="ARBA00001947"/>
    </source>
</evidence>
<gene>
    <name evidence="17" type="ORF">HXX76_014686</name>
</gene>
<dbReference type="Proteomes" id="UP000650467">
    <property type="component" value="Unassembled WGS sequence"/>
</dbReference>
<evidence type="ECO:0000256" key="9">
    <source>
        <dbReference type="ARBA" id="ARBA00022917"/>
    </source>
</evidence>
<dbReference type="InterPro" id="IPR024909">
    <property type="entry name" value="Cys-tRNA/MSH_ligase"/>
</dbReference>
<evidence type="ECO:0000313" key="18">
    <source>
        <dbReference type="Proteomes" id="UP000650467"/>
    </source>
</evidence>
<dbReference type="Pfam" id="PF09190">
    <property type="entry name" value="DALR_2"/>
    <property type="match status" value="1"/>
</dbReference>
<feature type="compositionally biased region" description="Gly residues" evidence="13">
    <location>
        <begin position="256"/>
        <end position="268"/>
    </location>
</feature>
<dbReference type="CDD" id="cd00672">
    <property type="entry name" value="CysRS_core"/>
    <property type="match status" value="1"/>
</dbReference>
<evidence type="ECO:0000256" key="7">
    <source>
        <dbReference type="ARBA" id="ARBA00022833"/>
    </source>
</evidence>
<evidence type="ECO:0000256" key="10">
    <source>
        <dbReference type="ARBA" id="ARBA00023146"/>
    </source>
</evidence>
<dbReference type="GO" id="GO:0005524">
    <property type="term" value="F:ATP binding"/>
    <property type="evidence" value="ECO:0007669"/>
    <property type="project" value="UniProtKB-KW"/>
</dbReference>
<dbReference type="InterPro" id="IPR015803">
    <property type="entry name" value="Cys-tRNA-ligase"/>
</dbReference>
<keyword evidence="7" id="KW-0862">Zinc</keyword>
<dbReference type="NCBIfam" id="TIGR00435">
    <property type="entry name" value="cysS"/>
    <property type="match status" value="1"/>
</dbReference>
<dbReference type="InterPro" id="IPR009080">
    <property type="entry name" value="tRNAsynth_Ia_anticodon-bd"/>
</dbReference>
<dbReference type="Pfam" id="PF23493">
    <property type="entry name" value="CysS_C"/>
    <property type="match status" value="1"/>
</dbReference>
<evidence type="ECO:0000256" key="12">
    <source>
        <dbReference type="SAM" id="Coils"/>
    </source>
</evidence>
<keyword evidence="4" id="KW-0436">Ligase</keyword>
<evidence type="ECO:0000256" key="4">
    <source>
        <dbReference type="ARBA" id="ARBA00022598"/>
    </source>
</evidence>
<dbReference type="AlphaFoldDB" id="A0A835VSG1"/>
<reference evidence="17" key="1">
    <citation type="journal article" date="2020" name="bioRxiv">
        <title>Comparative genomics of Chlamydomonas.</title>
        <authorList>
            <person name="Craig R.J."/>
            <person name="Hasan A.R."/>
            <person name="Ness R.W."/>
            <person name="Keightley P.D."/>
        </authorList>
    </citation>
    <scope>NUCLEOTIDE SEQUENCE</scope>
    <source>
        <strain evidence="17">SAG 7.73</strain>
    </source>
</reference>
<feature type="coiled-coil region" evidence="12">
    <location>
        <begin position="516"/>
        <end position="551"/>
    </location>
</feature>
<dbReference type="EMBL" id="JAEHOC010000068">
    <property type="protein sequence ID" value="KAG2424153.1"/>
    <property type="molecule type" value="Genomic_DNA"/>
</dbReference>
<evidence type="ECO:0000256" key="2">
    <source>
        <dbReference type="ARBA" id="ARBA00005594"/>
    </source>
</evidence>
<dbReference type="GO" id="GO:0004817">
    <property type="term" value="F:cysteine-tRNA ligase activity"/>
    <property type="evidence" value="ECO:0007669"/>
    <property type="project" value="UniProtKB-EC"/>
</dbReference>
<dbReference type="InterPro" id="IPR056411">
    <property type="entry name" value="CysS_C"/>
</dbReference>
<evidence type="ECO:0000256" key="13">
    <source>
        <dbReference type="SAM" id="MobiDB-lite"/>
    </source>
</evidence>
<feature type="domain" description="Cysteinyl-tRNA ligase anticodon binding" evidence="16">
    <location>
        <begin position="536"/>
        <end position="581"/>
    </location>
</feature>
<keyword evidence="10" id="KW-0030">Aminoacyl-tRNA synthetase</keyword>
<keyword evidence="9" id="KW-0648">Protein biosynthesis</keyword>
<evidence type="ECO:0000256" key="5">
    <source>
        <dbReference type="ARBA" id="ARBA00022723"/>
    </source>
</evidence>
<comment type="similarity">
    <text evidence="2">Belongs to the class-I aminoacyl-tRNA synthetase family.</text>
</comment>
<dbReference type="Gene3D" id="1.20.120.1910">
    <property type="entry name" value="Cysteine-tRNA ligase, C-terminal anti-codon recognition domain"/>
    <property type="match status" value="1"/>
</dbReference>
<comment type="cofactor">
    <cofactor evidence="1">
        <name>Zn(2+)</name>
        <dbReference type="ChEBI" id="CHEBI:29105"/>
    </cofactor>
</comment>
<keyword evidence="12" id="KW-0175">Coiled coil</keyword>
<keyword evidence="6" id="KW-0547">Nucleotide-binding</keyword>
<dbReference type="InterPro" id="IPR032678">
    <property type="entry name" value="tRNA-synt_1_cat_dom"/>
</dbReference>
<evidence type="ECO:0000259" key="16">
    <source>
        <dbReference type="Pfam" id="PF23493"/>
    </source>
</evidence>
<organism evidence="17 18">
    <name type="scientific">Chlamydomonas incerta</name>
    <dbReference type="NCBI Taxonomy" id="51695"/>
    <lineage>
        <taxon>Eukaryota</taxon>
        <taxon>Viridiplantae</taxon>
        <taxon>Chlorophyta</taxon>
        <taxon>core chlorophytes</taxon>
        <taxon>Chlorophyceae</taxon>
        <taxon>CS clade</taxon>
        <taxon>Chlamydomonadales</taxon>
        <taxon>Chlamydomonadaceae</taxon>
        <taxon>Chlamydomonas</taxon>
    </lineage>
</organism>
<feature type="domain" description="tRNA synthetases class I catalytic" evidence="14">
    <location>
        <begin position="12"/>
        <end position="242"/>
    </location>
</feature>
<comment type="caution">
    <text evidence="17">The sequence shown here is derived from an EMBL/GenBank/DDBJ whole genome shotgun (WGS) entry which is preliminary data.</text>
</comment>
<dbReference type="SUPFAM" id="SSF47323">
    <property type="entry name" value="Anticodon-binding domain of a subclass of class I aminoacyl-tRNA synthetases"/>
    <property type="match status" value="1"/>
</dbReference>
<dbReference type="EC" id="6.1.1.16" evidence="3"/>
<accession>A0A835VSG1</accession>
<evidence type="ECO:0000256" key="6">
    <source>
        <dbReference type="ARBA" id="ARBA00022741"/>
    </source>
</evidence>